<dbReference type="AlphaFoldDB" id="A0A2I0W158"/>
<proteinExistence type="predicted"/>
<accession>A0A2I0W158</accession>
<keyword evidence="3" id="KW-1185">Reference proteome</keyword>
<keyword evidence="2" id="KW-0547">Nucleotide-binding</keyword>
<sequence>MHQQNAVLELTEKSHPNGFSDPPCDFNMLPINVTSAPSLTPTGSPIISSSFLPSWSPSKNAERYASSCKEPKVHSLQSIRSSDSHSGDVIPCWIGSGIQNEEEEFSILIEHVVPISPKYSPDTLKKSSRNHRPHQFWGNSDNDDGEPSRPLKLVIIEKAKHWTEKTLKDMIERDWRVFHENCKIFYKEFCIHLLMCKWSESKLNTKLLKEVEKVGYKKSSPIQMEAIPLGLQERDLLDLSSNKLTDNLSPDLCFSNKLQTLSALRNFLFGPIPESLGVHSGMGNFKRSSFRGDIRLLLYPDMHVERTIQSTVTEMHNQAIRVHTQYYDPPFSQPSTSSFHARQLGIWNIITRRRKPKQEAHLHATSSRGHEMTCPIPMLAVSIPKPIVFTAEKSQQRDNIFNNSLNLSKKDLECLMVLYRKNNSNWSLSPLL</sequence>
<evidence type="ECO:0000313" key="3">
    <source>
        <dbReference type="Proteomes" id="UP000233837"/>
    </source>
</evidence>
<dbReference type="STRING" id="906689.A0A2I0W158"/>
<evidence type="ECO:0000313" key="2">
    <source>
        <dbReference type="EMBL" id="PKU69377.1"/>
    </source>
</evidence>
<dbReference type="EMBL" id="KZ503041">
    <property type="protein sequence ID" value="PKU69377.1"/>
    <property type="molecule type" value="Genomic_DNA"/>
</dbReference>
<organism evidence="2 3">
    <name type="scientific">Dendrobium catenatum</name>
    <dbReference type="NCBI Taxonomy" id="906689"/>
    <lineage>
        <taxon>Eukaryota</taxon>
        <taxon>Viridiplantae</taxon>
        <taxon>Streptophyta</taxon>
        <taxon>Embryophyta</taxon>
        <taxon>Tracheophyta</taxon>
        <taxon>Spermatophyta</taxon>
        <taxon>Magnoliopsida</taxon>
        <taxon>Liliopsida</taxon>
        <taxon>Asparagales</taxon>
        <taxon>Orchidaceae</taxon>
        <taxon>Epidendroideae</taxon>
        <taxon>Malaxideae</taxon>
        <taxon>Dendrobiinae</taxon>
        <taxon>Dendrobium</taxon>
    </lineage>
</organism>
<dbReference type="Proteomes" id="UP000233837">
    <property type="component" value="Unassembled WGS sequence"/>
</dbReference>
<gene>
    <name evidence="2" type="ORF">MA16_Dca002647</name>
</gene>
<reference evidence="2 3" key="1">
    <citation type="journal article" date="2016" name="Sci. Rep.">
        <title>The Dendrobium catenatum Lindl. genome sequence provides insights into polysaccharide synthase, floral development and adaptive evolution.</title>
        <authorList>
            <person name="Zhang G.Q."/>
            <person name="Xu Q."/>
            <person name="Bian C."/>
            <person name="Tsai W.C."/>
            <person name="Yeh C.M."/>
            <person name="Liu K.W."/>
            <person name="Yoshida K."/>
            <person name="Zhang L.S."/>
            <person name="Chang S.B."/>
            <person name="Chen F."/>
            <person name="Shi Y."/>
            <person name="Su Y.Y."/>
            <person name="Zhang Y.Q."/>
            <person name="Chen L.J."/>
            <person name="Yin Y."/>
            <person name="Lin M."/>
            <person name="Huang H."/>
            <person name="Deng H."/>
            <person name="Wang Z.W."/>
            <person name="Zhu S.L."/>
            <person name="Zhao X."/>
            <person name="Deng C."/>
            <person name="Niu S.C."/>
            <person name="Huang J."/>
            <person name="Wang M."/>
            <person name="Liu G.H."/>
            <person name="Yang H.J."/>
            <person name="Xiao X.J."/>
            <person name="Hsiao Y.Y."/>
            <person name="Wu W.L."/>
            <person name="Chen Y.Y."/>
            <person name="Mitsuda N."/>
            <person name="Ohme-Takagi M."/>
            <person name="Luo Y.B."/>
            <person name="Van de Peer Y."/>
            <person name="Liu Z.J."/>
        </authorList>
    </citation>
    <scope>NUCLEOTIDE SEQUENCE [LARGE SCALE GENOMIC DNA]</scope>
    <source>
        <tissue evidence="2">The whole plant</tissue>
    </source>
</reference>
<name>A0A2I0W158_9ASPA</name>
<dbReference type="InterPro" id="IPR027417">
    <property type="entry name" value="P-loop_NTPase"/>
</dbReference>
<dbReference type="Gene3D" id="3.40.50.300">
    <property type="entry name" value="P-loop containing nucleotide triphosphate hydrolases"/>
    <property type="match status" value="1"/>
</dbReference>
<keyword evidence="2" id="KW-0067">ATP-binding</keyword>
<keyword evidence="2" id="KW-0347">Helicase</keyword>
<protein>
    <submittedName>
        <fullName evidence="2">DEAD-box ATP-dependent RNA helicase 21</fullName>
    </submittedName>
</protein>
<dbReference type="SUPFAM" id="SSF52540">
    <property type="entry name" value="P-loop containing nucleoside triphosphate hydrolases"/>
    <property type="match status" value="1"/>
</dbReference>
<feature type="region of interest" description="Disordered" evidence="1">
    <location>
        <begin position="123"/>
        <end position="148"/>
    </location>
</feature>
<keyword evidence="2" id="KW-0378">Hydrolase</keyword>
<evidence type="ECO:0000256" key="1">
    <source>
        <dbReference type="SAM" id="MobiDB-lite"/>
    </source>
</evidence>
<dbReference type="GO" id="GO:0004386">
    <property type="term" value="F:helicase activity"/>
    <property type="evidence" value="ECO:0007669"/>
    <property type="project" value="UniProtKB-KW"/>
</dbReference>
<reference evidence="2 3" key="2">
    <citation type="journal article" date="2017" name="Nature">
        <title>The Apostasia genome and the evolution of orchids.</title>
        <authorList>
            <person name="Zhang G.Q."/>
            <person name="Liu K.W."/>
            <person name="Li Z."/>
            <person name="Lohaus R."/>
            <person name="Hsiao Y.Y."/>
            <person name="Niu S.C."/>
            <person name="Wang J.Y."/>
            <person name="Lin Y.C."/>
            <person name="Xu Q."/>
            <person name="Chen L.J."/>
            <person name="Yoshida K."/>
            <person name="Fujiwara S."/>
            <person name="Wang Z.W."/>
            <person name="Zhang Y.Q."/>
            <person name="Mitsuda N."/>
            <person name="Wang M."/>
            <person name="Liu G.H."/>
            <person name="Pecoraro L."/>
            <person name="Huang H.X."/>
            <person name="Xiao X.J."/>
            <person name="Lin M."/>
            <person name="Wu X.Y."/>
            <person name="Wu W.L."/>
            <person name="Chen Y.Y."/>
            <person name="Chang S.B."/>
            <person name="Sakamoto S."/>
            <person name="Ohme-Takagi M."/>
            <person name="Yagi M."/>
            <person name="Zeng S.J."/>
            <person name="Shen C.Y."/>
            <person name="Yeh C.M."/>
            <person name="Luo Y.B."/>
            <person name="Tsai W.C."/>
            <person name="Van de Peer Y."/>
            <person name="Liu Z.J."/>
        </authorList>
    </citation>
    <scope>NUCLEOTIDE SEQUENCE [LARGE SCALE GENOMIC DNA]</scope>
    <source>
        <tissue evidence="2">The whole plant</tissue>
    </source>
</reference>